<organism evidence="2">
    <name type="scientific">Lotharella oceanica</name>
    <dbReference type="NCBI Taxonomy" id="641309"/>
    <lineage>
        <taxon>Eukaryota</taxon>
        <taxon>Sar</taxon>
        <taxon>Rhizaria</taxon>
        <taxon>Cercozoa</taxon>
        <taxon>Chlorarachniophyceae</taxon>
        <taxon>Lotharella</taxon>
    </lineage>
</organism>
<gene>
    <name evidence="2" type="ORF">LSP00402_LOCUS226</name>
</gene>
<feature type="domain" description="DUF4246" evidence="1">
    <location>
        <begin position="25"/>
        <end position="280"/>
    </location>
</feature>
<name>A0A7S2TEU2_9EUKA</name>
<dbReference type="AlphaFoldDB" id="A0A7S2TEU2"/>
<dbReference type="PANTHER" id="PTHR33119:SF1">
    <property type="entry name" value="FE2OG DIOXYGENASE DOMAIN-CONTAINING PROTEIN"/>
    <property type="match status" value="1"/>
</dbReference>
<protein>
    <recommendedName>
        <fullName evidence="1">DUF4246 domain-containing protein</fullName>
    </recommendedName>
</protein>
<dbReference type="InterPro" id="IPR049192">
    <property type="entry name" value="DUF4246_C"/>
</dbReference>
<accession>A0A7S2TEU2</accession>
<reference evidence="2" key="1">
    <citation type="submission" date="2021-01" db="EMBL/GenBank/DDBJ databases">
        <authorList>
            <person name="Corre E."/>
            <person name="Pelletier E."/>
            <person name="Niang G."/>
            <person name="Scheremetjew M."/>
            <person name="Finn R."/>
            <person name="Kale V."/>
            <person name="Holt S."/>
            <person name="Cochrane G."/>
            <person name="Meng A."/>
            <person name="Brown T."/>
            <person name="Cohen L."/>
        </authorList>
    </citation>
    <scope>NUCLEOTIDE SEQUENCE</scope>
    <source>
        <strain evidence="2">CCMP622</strain>
    </source>
</reference>
<dbReference type="Pfam" id="PF14033">
    <property type="entry name" value="DUF4246"/>
    <property type="match status" value="1"/>
</dbReference>
<dbReference type="PANTHER" id="PTHR33119">
    <property type="entry name" value="IFI3P"/>
    <property type="match status" value="1"/>
</dbReference>
<proteinExistence type="predicted"/>
<sequence>MAKAAWRQVQTNQLLIHAPAVFNPNRSSQYQWLPAEFRVDPYGKAKIESYITGLHPKQHQGLYRDLEGIFERFVPLFERTLTAVTCPFPEKTDTRCPQFQDHWGGAVMQPKVQPFKPPKTTPVILRGRRLQVIVKIGATIIRPRDGSFRGGSWHVEGMENEGIVATGIYYYDQENISKTTLAFRRSIADPPYEQNDDRGVQEVYSLRNDQEMNEPLGSIDCLEGRCVTFPNIFQHRVAPFELADKTRPGHRKILVFFLVDPFKRLYLSTSRVPPTDPLWLLEPADRVLEAVTKLPPDVRRLVFAYQPFFGFGMTADQAKAHRLQLMKERTFIESRLGGEFFERNFSLCEH</sequence>
<dbReference type="InterPro" id="IPR025340">
    <property type="entry name" value="DUF4246"/>
</dbReference>
<evidence type="ECO:0000313" key="2">
    <source>
        <dbReference type="EMBL" id="CAD9744221.1"/>
    </source>
</evidence>
<dbReference type="EMBL" id="HBHP01000324">
    <property type="protein sequence ID" value="CAD9744221.1"/>
    <property type="molecule type" value="Transcribed_RNA"/>
</dbReference>
<evidence type="ECO:0000259" key="1">
    <source>
        <dbReference type="Pfam" id="PF14033"/>
    </source>
</evidence>